<accession>A0A1I4DCV2</accession>
<gene>
    <name evidence="1" type="ORF">SAMN05216275_14115</name>
</gene>
<name>A0A1I4DCV2_9ACTN</name>
<evidence type="ECO:0000313" key="1">
    <source>
        <dbReference type="EMBL" id="SFK91644.1"/>
    </source>
</evidence>
<evidence type="ECO:0000313" key="2">
    <source>
        <dbReference type="Proteomes" id="UP000199111"/>
    </source>
</evidence>
<sequence length="134" mass="14437">MTSPTLSEQLRRIVTRHCGMWAVSRAIDALDGLVGSNEARAMLDQLVASGLLAPRGESGDLWTMAPTRLGFTAQVAHKIRRIPEVAAADLGEDEGLIGIRTVDGDFFFVEVHASRATPAEEQAQLDPAPEGDDR</sequence>
<dbReference type="EMBL" id="FOQY01000041">
    <property type="protein sequence ID" value="SFK91644.1"/>
    <property type="molecule type" value="Genomic_DNA"/>
</dbReference>
<dbReference type="RefSeq" id="WP_093891442.1">
    <property type="nucleotide sequence ID" value="NZ_FOQY01000041.1"/>
</dbReference>
<reference evidence="2" key="1">
    <citation type="submission" date="2016-10" db="EMBL/GenBank/DDBJ databases">
        <authorList>
            <person name="Varghese N."/>
            <person name="Submissions S."/>
        </authorList>
    </citation>
    <scope>NUCLEOTIDE SEQUENCE [LARGE SCALE GENOMIC DNA]</scope>
    <source>
        <strain evidence="2">CGMCC 4.2126</strain>
    </source>
</reference>
<proteinExistence type="predicted"/>
<organism evidence="1 2">
    <name type="scientific">Streptosporangium canum</name>
    <dbReference type="NCBI Taxonomy" id="324952"/>
    <lineage>
        <taxon>Bacteria</taxon>
        <taxon>Bacillati</taxon>
        <taxon>Actinomycetota</taxon>
        <taxon>Actinomycetes</taxon>
        <taxon>Streptosporangiales</taxon>
        <taxon>Streptosporangiaceae</taxon>
        <taxon>Streptosporangium</taxon>
    </lineage>
</organism>
<keyword evidence="2" id="KW-1185">Reference proteome</keyword>
<dbReference type="GeneID" id="96302911"/>
<dbReference type="Proteomes" id="UP000199111">
    <property type="component" value="Unassembled WGS sequence"/>
</dbReference>
<dbReference type="AlphaFoldDB" id="A0A1I4DCV2"/>
<protein>
    <submittedName>
        <fullName evidence="1">Uncharacterized protein</fullName>
    </submittedName>
</protein>